<dbReference type="EMBL" id="JAVIIP010000027">
    <property type="protein sequence ID" value="MDX8541782.1"/>
    <property type="molecule type" value="Genomic_DNA"/>
</dbReference>
<evidence type="ECO:0008006" key="3">
    <source>
        <dbReference type="Google" id="ProtNLM"/>
    </source>
</evidence>
<sequence length="97" mass="10279">MNHAMAWDVRIGDEVIVNATVLTLLGSGRARVRIPTHNYPCAIDPPAGAKAGDRITIAGHVTEVDHDKGRVTFKAGGLVTVDIASVAAWKSVLRDPP</sequence>
<reference evidence="1 2" key="1">
    <citation type="submission" date="2023-08" db="EMBL/GenBank/DDBJ databases">
        <title>Implementing the SeqCode for naming new Mesorhizobium species isolated from Vachellia karroo root nodules.</title>
        <authorList>
            <person name="Van Lill M."/>
        </authorList>
    </citation>
    <scope>NUCLEOTIDE SEQUENCE [LARGE SCALE GENOMIC DNA]</scope>
    <source>
        <strain evidence="1 2">VK4B</strain>
    </source>
</reference>
<dbReference type="Proteomes" id="UP001276564">
    <property type="component" value="Unassembled WGS sequence"/>
</dbReference>
<evidence type="ECO:0000313" key="1">
    <source>
        <dbReference type="EMBL" id="MDX8541782.1"/>
    </source>
</evidence>
<evidence type="ECO:0000313" key="2">
    <source>
        <dbReference type="Proteomes" id="UP001276564"/>
    </source>
</evidence>
<name>A0ABU5AWU6_9HYPH</name>
<dbReference type="RefSeq" id="WP_127285777.1">
    <property type="nucleotide sequence ID" value="NZ_JAVIIO010000003.1"/>
</dbReference>
<organism evidence="1 2">
    <name type="scientific">Mesorhizobium abyssinicae</name>
    <dbReference type="NCBI Taxonomy" id="1209958"/>
    <lineage>
        <taxon>Bacteria</taxon>
        <taxon>Pseudomonadati</taxon>
        <taxon>Pseudomonadota</taxon>
        <taxon>Alphaproteobacteria</taxon>
        <taxon>Hyphomicrobiales</taxon>
        <taxon>Phyllobacteriaceae</taxon>
        <taxon>Mesorhizobium</taxon>
    </lineage>
</organism>
<gene>
    <name evidence="1" type="ORF">RFM23_29660</name>
</gene>
<protein>
    <recommendedName>
        <fullName evidence="3">DUF5666 domain-containing protein</fullName>
    </recommendedName>
</protein>
<keyword evidence="2" id="KW-1185">Reference proteome</keyword>
<accession>A0ABU5AWU6</accession>
<comment type="caution">
    <text evidence="1">The sequence shown here is derived from an EMBL/GenBank/DDBJ whole genome shotgun (WGS) entry which is preliminary data.</text>
</comment>
<proteinExistence type="predicted"/>